<dbReference type="KEGG" id="dap:Dacet_0659"/>
<dbReference type="RefSeq" id="WP_013009991.1">
    <property type="nucleotide sequence ID" value="NC_013943.1"/>
</dbReference>
<organism evidence="2 3">
    <name type="scientific">Denitrovibrio acetiphilus (strain DSM 12809 / NBRC 114555 / N2460)</name>
    <dbReference type="NCBI Taxonomy" id="522772"/>
    <lineage>
        <taxon>Bacteria</taxon>
        <taxon>Pseudomonadati</taxon>
        <taxon>Deferribacterota</taxon>
        <taxon>Deferribacteres</taxon>
        <taxon>Deferribacterales</taxon>
        <taxon>Geovibrionaceae</taxon>
        <taxon>Denitrovibrio</taxon>
    </lineage>
</organism>
<keyword evidence="1" id="KW-0175">Coiled coil</keyword>
<feature type="coiled-coil region" evidence="1">
    <location>
        <begin position="591"/>
        <end position="618"/>
    </location>
</feature>
<gene>
    <name evidence="2" type="ordered locus">Dacet_0659</name>
</gene>
<dbReference type="OrthoDB" id="279005at2"/>
<dbReference type="HOGENOM" id="CLU_389676_0_0_0"/>
<keyword evidence="3" id="KW-1185">Reference proteome</keyword>
<evidence type="ECO:0000256" key="1">
    <source>
        <dbReference type="SAM" id="Coils"/>
    </source>
</evidence>
<proteinExistence type="predicted"/>
<evidence type="ECO:0000313" key="2">
    <source>
        <dbReference type="EMBL" id="ADD67447.1"/>
    </source>
</evidence>
<accession>D4H4Q3</accession>
<dbReference type="eggNOG" id="COG3736">
    <property type="taxonomic scope" value="Bacteria"/>
</dbReference>
<reference evidence="2 3" key="1">
    <citation type="journal article" date="2010" name="Stand. Genomic Sci.">
        <title>Complete genome sequence of Denitrovibrio acetiphilus type strain (N2460).</title>
        <authorList>
            <person name="Kiss H."/>
            <person name="Lang E."/>
            <person name="Lapidus A."/>
            <person name="Copeland A."/>
            <person name="Nolan M."/>
            <person name="Glavina Del Rio T."/>
            <person name="Chen F."/>
            <person name="Lucas S."/>
            <person name="Tice H."/>
            <person name="Cheng J.F."/>
            <person name="Han C."/>
            <person name="Goodwin L."/>
            <person name="Pitluck S."/>
            <person name="Liolios K."/>
            <person name="Pati A."/>
            <person name="Ivanova N."/>
            <person name="Mavromatis K."/>
            <person name="Chen A."/>
            <person name="Palaniappan K."/>
            <person name="Land M."/>
            <person name="Hauser L."/>
            <person name="Chang Y.J."/>
            <person name="Jeffries C.D."/>
            <person name="Detter J.C."/>
            <person name="Brettin T."/>
            <person name="Spring S."/>
            <person name="Rohde M."/>
            <person name="Goker M."/>
            <person name="Woyke T."/>
            <person name="Bristow J."/>
            <person name="Eisen J.A."/>
            <person name="Markowitz V."/>
            <person name="Hugenholtz P."/>
            <person name="Kyrpides N.C."/>
            <person name="Klenk H.P."/>
        </authorList>
    </citation>
    <scope>NUCLEOTIDE SEQUENCE [LARGE SCALE GENOMIC DNA]</scope>
    <source>
        <strain evidence="3">DSM 12809 / NBRC 114555 / N2460</strain>
    </source>
</reference>
<dbReference type="AlphaFoldDB" id="D4H4Q3"/>
<dbReference type="EMBL" id="CP001968">
    <property type="protein sequence ID" value="ADD67447.1"/>
    <property type="molecule type" value="Genomic_DNA"/>
</dbReference>
<name>D4H4Q3_DENA2</name>
<dbReference type="InParanoid" id="D4H4Q3"/>
<protein>
    <recommendedName>
        <fullName evidence="4">Relaxase/mobilization nuclease family protein</fullName>
    </recommendedName>
</protein>
<evidence type="ECO:0008006" key="4">
    <source>
        <dbReference type="Google" id="ProtNLM"/>
    </source>
</evidence>
<dbReference type="PaxDb" id="522772-Dacet_0659"/>
<dbReference type="Proteomes" id="UP000002012">
    <property type="component" value="Chromosome"/>
</dbReference>
<dbReference type="STRING" id="522772.Dacet_0659"/>
<evidence type="ECO:0000313" key="3">
    <source>
        <dbReference type="Proteomes" id="UP000002012"/>
    </source>
</evidence>
<sequence length="708" mass="81636">MIIVPGSGKEGIEQYLLTGKMYGRDKTRDELDRRVQILGNFDVTKKILDNIKDKGWAENYYHFTISFSPEDADKLCLGSGEPEAEKNMVNITEQVVKMMGAGFKKDDYNVYAEAHLPRLKSYKDKLTGEEIERLPHIHVVMPKVHLSTGNQLVRCEGRTGGKDYKEMLAANDATQELINKRFGLTSPKTHRRLYNNRSELLGRYKEMASEELQLIEIRVNIKKAANEAIIDLVKKKEISTHKGIIDYLWSTGEFTDVEVIERGNKTEIRAYFLEGEPPIVFDGYLHQPEFFKDKSRMLLIDKHRKELSSRSLQDSQKEKLKSEAEYKEIMTKYYINRRKQVKKRYAKAMEKKRLGSEYLNTPDSEFLWKELSDEQHAGYNEDKRVNAEQGGASNHQISEDAIKGLQRIRSSGETVRKNVEEIYIASQSYGSNMNSLESRIAKLLINKMEKVDPKIIKIMTNRSRVFWAIYEQNIPPAIMIDFHIRSNRMTGVVEFMNYNTGSKITDNGNLICLSSSGDMRADIKKMIMIGVSKGWLLGSMMPTKSSSETFKELFFEVHAQVVKERKLHETRSIMSNDKLLQLIEKVNISGHNNLSEIQKGLERIYENAKAEANKKELADIKAKLDPQICIDYAKEHFEINESEYAAGGRYIMYRSRKYNVVDFFTKHLNMSIKDAISLLNKLYTNGFDAHCDQEYHARGSIDISSRFI</sequence>